<gene>
    <name evidence="13" type="ORF">WMO46_02670</name>
</gene>
<keyword evidence="5 9" id="KW-0798">TonB box</keyword>
<evidence type="ECO:0000256" key="9">
    <source>
        <dbReference type="RuleBase" id="RU003357"/>
    </source>
</evidence>
<keyword evidence="3 8" id="KW-1134">Transmembrane beta strand</keyword>
<feature type="domain" description="TonB-dependent receptor-like beta-barrel" evidence="11">
    <location>
        <begin position="434"/>
        <end position="822"/>
    </location>
</feature>
<dbReference type="Gene3D" id="2.40.170.20">
    <property type="entry name" value="TonB-dependent receptor, beta-barrel domain"/>
    <property type="match status" value="1"/>
</dbReference>
<evidence type="ECO:0000256" key="6">
    <source>
        <dbReference type="ARBA" id="ARBA00023136"/>
    </source>
</evidence>
<evidence type="ECO:0000256" key="4">
    <source>
        <dbReference type="ARBA" id="ARBA00022692"/>
    </source>
</evidence>
<dbReference type="EMBL" id="JBBMFL010000002">
    <property type="protein sequence ID" value="MEQ2543854.1"/>
    <property type="molecule type" value="Genomic_DNA"/>
</dbReference>
<dbReference type="Pfam" id="PF07715">
    <property type="entry name" value="Plug"/>
    <property type="match status" value="1"/>
</dbReference>
<keyword evidence="14" id="KW-1185">Reference proteome</keyword>
<dbReference type="Proteomes" id="UP001460202">
    <property type="component" value="Unassembled WGS sequence"/>
</dbReference>
<dbReference type="Pfam" id="PF00593">
    <property type="entry name" value="TonB_dep_Rec_b-barrel"/>
    <property type="match status" value="1"/>
</dbReference>
<comment type="subcellular location">
    <subcellularLocation>
        <location evidence="1 8">Cell outer membrane</location>
        <topology evidence="1 8">Multi-pass membrane protein</topology>
    </subcellularLocation>
</comment>
<keyword evidence="2 8" id="KW-0813">Transport</keyword>
<protein>
    <submittedName>
        <fullName evidence="13">TonB-dependent receptor</fullName>
    </submittedName>
</protein>
<keyword evidence="4 8" id="KW-0812">Transmembrane</keyword>
<dbReference type="NCBIfam" id="TIGR04057">
    <property type="entry name" value="SusC_RagA_signa"/>
    <property type="match status" value="1"/>
</dbReference>
<dbReference type="InterPro" id="IPR000531">
    <property type="entry name" value="Beta-barrel_TonB"/>
</dbReference>
<comment type="caution">
    <text evidence="13">The sequence shown here is derived from an EMBL/GenBank/DDBJ whole genome shotgun (WGS) entry which is preliminary data.</text>
</comment>
<keyword evidence="13" id="KW-0675">Receptor</keyword>
<comment type="similarity">
    <text evidence="8 9">Belongs to the TonB-dependent receptor family.</text>
</comment>
<dbReference type="RefSeq" id="WP_349093733.1">
    <property type="nucleotide sequence ID" value="NZ_JBBMFL010000002.1"/>
</dbReference>
<accession>A0ABV1GTZ3</accession>
<reference evidence="13 14" key="1">
    <citation type="submission" date="2024-03" db="EMBL/GenBank/DDBJ databases">
        <title>Human intestinal bacterial collection.</title>
        <authorList>
            <person name="Pauvert C."/>
            <person name="Hitch T.C.A."/>
            <person name="Clavel T."/>
        </authorList>
    </citation>
    <scope>NUCLEOTIDE SEQUENCE [LARGE SCALE GENOMIC DNA]</scope>
    <source>
        <strain evidence="13 14">CLA-KB-H122</strain>
    </source>
</reference>
<feature type="domain" description="TonB-dependent receptor plug" evidence="12">
    <location>
        <begin position="124"/>
        <end position="230"/>
    </location>
</feature>
<evidence type="ECO:0000256" key="8">
    <source>
        <dbReference type="PROSITE-ProRule" id="PRU01360"/>
    </source>
</evidence>
<dbReference type="InterPro" id="IPR023996">
    <property type="entry name" value="TonB-dep_OMP_SusC/RagA"/>
</dbReference>
<organism evidence="13 14">
    <name type="scientific">Alistipes intestinihominis</name>
    <dbReference type="NCBI Taxonomy" id="3133172"/>
    <lineage>
        <taxon>Bacteria</taxon>
        <taxon>Pseudomonadati</taxon>
        <taxon>Bacteroidota</taxon>
        <taxon>Bacteroidia</taxon>
        <taxon>Bacteroidales</taxon>
        <taxon>Rikenellaceae</taxon>
        <taxon>Alistipes</taxon>
    </lineage>
</organism>
<proteinExistence type="inferred from homology"/>
<sequence>MKQKLTKLLCSVFFVAFAIPAIAQSSGGSSTRTITGKVTDSEGAPIVGAVVMASQREATTTNSEGRYTLTVQSPDAVLRFSCMGYRPRSENTASRTVVDVSLETDNQLLEDVVVVGYGVQKKVNLTGSVASIDFSKTSESRSIISTSAALAGLAAGMNVTQSSGQPGSDNATIRIRGDGSFTSGANGPLVLVDGVEWSMDNVNPNDIASISVLKDAASASIYGTRAANGVILITTKNGSAGKAQISYSYKGILQMPYNDLHFVPDYARHMELINESCDNIGTSRIFSQSNIDLWREKSADPYGIGENGVPNFALYPNTDWFDEIFENGYSQEHNLSISGGSEKIRYLLSLGYLDNQGVMGRFGIDSSTQKVNFRTNLEADVTRWFTAGVRLFGQRQEYGLANISGAFNALYQTTPGVYPGSVNAWGRPALAAEESSNANNIFGMMYGSGGYNNSTRVNGSVYATIRPYKGVSVEATVNYSPTFGERHSYGRENGYWDYTTDTRYSSSDLSNASVSNTTSRNYYLSSEILARYTATIGDHDFGVLFGYSAMEYRTWGWGVSKQGATDWTLNDLGTYETLSGSSSTAKNGWGLRSYFGRINYAYKNRYLFEANLRADGSSRFGSNNRYGIFPSFSAGWKIHEERFMEGTEDWLSNLKLRASWGKAGNNQGIGNYAWQAVYATQNVVVDGAGSKGLYISSLSNADLKWETTATTDIGLDMGFFDNRLTAEIDYYRKNTTDILYTPTIYMTMGEVSGVPSNLGSVVNKGVELALNWKSRIGKDFSYYAGVNFSYNKNRVTKFKGDLIKTWTDGVYSNNLSDVTAGYGSGKLCEGHALGEHYLRRLYKGNGRGYRGGAVDVNAGPKDGMIRTQQDFEWVQAMLETGYTFNGVTALSKDQLWYGDLIYADRNGDGNYGDDNDMDFNGRTSTPSYNLGVNLGFAWKGLDFNMTWSGAFDYYIIWNALYYNGTQTTNGHGISERVANNHYFFDPENPADARTNLKGAYPRLTFGTPGDNRQASEFYEYKGDYLKLKNVQIGYTLPSRITKKFYVQQLRFFVSGENLLTITDYPGLDPEKGSAIGYPLMRSVTFGAQITF</sequence>
<dbReference type="InterPro" id="IPR037066">
    <property type="entry name" value="Plug_dom_sf"/>
</dbReference>
<keyword evidence="6 8" id="KW-0472">Membrane</keyword>
<dbReference type="SUPFAM" id="SSF56935">
    <property type="entry name" value="Porins"/>
    <property type="match status" value="1"/>
</dbReference>
<dbReference type="InterPro" id="IPR039426">
    <property type="entry name" value="TonB-dep_rcpt-like"/>
</dbReference>
<keyword evidence="7 8" id="KW-0998">Cell outer membrane</keyword>
<dbReference type="InterPro" id="IPR008969">
    <property type="entry name" value="CarboxyPept-like_regulatory"/>
</dbReference>
<dbReference type="Gene3D" id="2.170.130.10">
    <property type="entry name" value="TonB-dependent receptor, plug domain"/>
    <property type="match status" value="1"/>
</dbReference>
<evidence type="ECO:0000259" key="12">
    <source>
        <dbReference type="Pfam" id="PF07715"/>
    </source>
</evidence>
<evidence type="ECO:0000256" key="3">
    <source>
        <dbReference type="ARBA" id="ARBA00022452"/>
    </source>
</evidence>
<feature type="chain" id="PRO_5046907587" evidence="10">
    <location>
        <begin position="24"/>
        <end position="1091"/>
    </location>
</feature>
<dbReference type="InterPro" id="IPR012910">
    <property type="entry name" value="Plug_dom"/>
</dbReference>
<evidence type="ECO:0000256" key="7">
    <source>
        <dbReference type="ARBA" id="ARBA00023237"/>
    </source>
</evidence>
<evidence type="ECO:0000256" key="10">
    <source>
        <dbReference type="SAM" id="SignalP"/>
    </source>
</evidence>
<dbReference type="InterPro" id="IPR036942">
    <property type="entry name" value="Beta-barrel_TonB_sf"/>
</dbReference>
<dbReference type="Gene3D" id="2.60.40.1120">
    <property type="entry name" value="Carboxypeptidase-like, regulatory domain"/>
    <property type="match status" value="1"/>
</dbReference>
<dbReference type="InterPro" id="IPR023997">
    <property type="entry name" value="TonB-dep_OMP_SusC/RagA_CS"/>
</dbReference>
<dbReference type="NCBIfam" id="TIGR04056">
    <property type="entry name" value="OMP_RagA_SusC"/>
    <property type="match status" value="1"/>
</dbReference>
<evidence type="ECO:0000256" key="2">
    <source>
        <dbReference type="ARBA" id="ARBA00022448"/>
    </source>
</evidence>
<name>A0ABV1GTZ3_9BACT</name>
<dbReference type="PROSITE" id="PS52016">
    <property type="entry name" value="TONB_DEPENDENT_REC_3"/>
    <property type="match status" value="1"/>
</dbReference>
<evidence type="ECO:0000313" key="14">
    <source>
        <dbReference type="Proteomes" id="UP001460202"/>
    </source>
</evidence>
<dbReference type="SUPFAM" id="SSF49464">
    <property type="entry name" value="Carboxypeptidase regulatory domain-like"/>
    <property type="match status" value="1"/>
</dbReference>
<feature type="signal peptide" evidence="10">
    <location>
        <begin position="1"/>
        <end position="23"/>
    </location>
</feature>
<evidence type="ECO:0000256" key="1">
    <source>
        <dbReference type="ARBA" id="ARBA00004571"/>
    </source>
</evidence>
<evidence type="ECO:0000313" key="13">
    <source>
        <dbReference type="EMBL" id="MEQ2543854.1"/>
    </source>
</evidence>
<dbReference type="Pfam" id="PF13715">
    <property type="entry name" value="CarbopepD_reg_2"/>
    <property type="match status" value="1"/>
</dbReference>
<evidence type="ECO:0000256" key="5">
    <source>
        <dbReference type="ARBA" id="ARBA00023077"/>
    </source>
</evidence>
<evidence type="ECO:0000259" key="11">
    <source>
        <dbReference type="Pfam" id="PF00593"/>
    </source>
</evidence>
<keyword evidence="10" id="KW-0732">Signal</keyword>